<dbReference type="EMBL" id="PKPP01001288">
    <property type="protein sequence ID" value="PWA83918.1"/>
    <property type="molecule type" value="Genomic_DNA"/>
</dbReference>
<reference evidence="2 3" key="1">
    <citation type="journal article" date="2018" name="Mol. Plant">
        <title>The genome of Artemisia annua provides insight into the evolution of Asteraceae family and artemisinin biosynthesis.</title>
        <authorList>
            <person name="Shen Q."/>
            <person name="Zhang L."/>
            <person name="Liao Z."/>
            <person name="Wang S."/>
            <person name="Yan T."/>
            <person name="Shi P."/>
            <person name="Liu M."/>
            <person name="Fu X."/>
            <person name="Pan Q."/>
            <person name="Wang Y."/>
            <person name="Lv Z."/>
            <person name="Lu X."/>
            <person name="Zhang F."/>
            <person name="Jiang W."/>
            <person name="Ma Y."/>
            <person name="Chen M."/>
            <person name="Hao X."/>
            <person name="Li L."/>
            <person name="Tang Y."/>
            <person name="Lv G."/>
            <person name="Zhou Y."/>
            <person name="Sun X."/>
            <person name="Brodelius P.E."/>
            <person name="Rose J.K.C."/>
            <person name="Tang K."/>
        </authorList>
    </citation>
    <scope>NUCLEOTIDE SEQUENCE [LARGE SCALE GENOMIC DNA]</scope>
    <source>
        <strain evidence="3">cv. Huhao1</strain>
        <tissue evidence="2">Leaf</tissue>
    </source>
</reference>
<evidence type="ECO:0000313" key="2">
    <source>
        <dbReference type="EMBL" id="PWA83918.1"/>
    </source>
</evidence>
<gene>
    <name evidence="2" type="ORF">CTI12_AA162720</name>
</gene>
<dbReference type="AlphaFoldDB" id="A0A2U1PDU8"/>
<evidence type="ECO:0000313" key="3">
    <source>
        <dbReference type="Proteomes" id="UP000245207"/>
    </source>
</evidence>
<accession>A0A2U1PDU8</accession>
<keyword evidence="3" id="KW-1185">Reference proteome</keyword>
<evidence type="ECO:0000256" key="1">
    <source>
        <dbReference type="SAM" id="MobiDB-lite"/>
    </source>
</evidence>
<organism evidence="2 3">
    <name type="scientific">Artemisia annua</name>
    <name type="common">Sweet wormwood</name>
    <dbReference type="NCBI Taxonomy" id="35608"/>
    <lineage>
        <taxon>Eukaryota</taxon>
        <taxon>Viridiplantae</taxon>
        <taxon>Streptophyta</taxon>
        <taxon>Embryophyta</taxon>
        <taxon>Tracheophyta</taxon>
        <taxon>Spermatophyta</taxon>
        <taxon>Magnoliopsida</taxon>
        <taxon>eudicotyledons</taxon>
        <taxon>Gunneridae</taxon>
        <taxon>Pentapetalae</taxon>
        <taxon>asterids</taxon>
        <taxon>campanulids</taxon>
        <taxon>Asterales</taxon>
        <taxon>Asteraceae</taxon>
        <taxon>Asteroideae</taxon>
        <taxon>Anthemideae</taxon>
        <taxon>Artemisiinae</taxon>
        <taxon>Artemisia</taxon>
    </lineage>
</organism>
<feature type="region of interest" description="Disordered" evidence="1">
    <location>
        <begin position="87"/>
        <end position="130"/>
    </location>
</feature>
<proteinExistence type="predicted"/>
<comment type="caution">
    <text evidence="2">The sequence shown here is derived from an EMBL/GenBank/DDBJ whole genome shotgun (WGS) entry which is preliminary data.</text>
</comment>
<feature type="compositionally biased region" description="Basic and acidic residues" evidence="1">
    <location>
        <begin position="103"/>
        <end position="117"/>
    </location>
</feature>
<dbReference type="Proteomes" id="UP000245207">
    <property type="component" value="Unassembled WGS sequence"/>
</dbReference>
<protein>
    <submittedName>
        <fullName evidence="2">Uncharacterized protein</fullName>
    </submittedName>
</protein>
<name>A0A2U1PDU8_ARTAN</name>
<sequence>MYYVLNEDHLAETIALDHMLRFKFQRNIEIRGSLESLVTNIHESLAQSPSASEDQRLQLSLYESTLPFLSINNTLFRYDGLELSPYTQEDPRVYTGQRNKSSMLEDHAQKTREKRVPSEWLDENQSLRAS</sequence>